<dbReference type="PANTHER" id="PTHR43479">
    <property type="entry name" value="ACREF/ENVCD OPERON REPRESSOR-RELATED"/>
    <property type="match status" value="1"/>
</dbReference>
<feature type="domain" description="HTH tetR-type" evidence="3">
    <location>
        <begin position="9"/>
        <end position="69"/>
    </location>
</feature>
<keyword evidence="1 2" id="KW-0238">DNA-binding</keyword>
<organism evidence="4 5">
    <name type="scientific">Lacrimispora algidixylanolytica</name>
    <dbReference type="NCBI Taxonomy" id="94868"/>
    <lineage>
        <taxon>Bacteria</taxon>
        <taxon>Bacillati</taxon>
        <taxon>Bacillota</taxon>
        <taxon>Clostridia</taxon>
        <taxon>Lachnospirales</taxon>
        <taxon>Lachnospiraceae</taxon>
        <taxon>Lacrimispora</taxon>
    </lineage>
</organism>
<dbReference type="PANTHER" id="PTHR43479:SF11">
    <property type="entry name" value="ACREF_ENVCD OPERON REPRESSOR-RELATED"/>
    <property type="match status" value="1"/>
</dbReference>
<protein>
    <recommendedName>
        <fullName evidence="3">HTH tetR-type domain-containing protein</fullName>
    </recommendedName>
</protein>
<evidence type="ECO:0000256" key="2">
    <source>
        <dbReference type="PROSITE-ProRule" id="PRU00335"/>
    </source>
</evidence>
<dbReference type="Proteomes" id="UP000284277">
    <property type="component" value="Unassembled WGS sequence"/>
</dbReference>
<evidence type="ECO:0000259" key="3">
    <source>
        <dbReference type="PROSITE" id="PS50977"/>
    </source>
</evidence>
<dbReference type="Pfam" id="PF14278">
    <property type="entry name" value="TetR_C_8"/>
    <property type="match status" value="1"/>
</dbReference>
<evidence type="ECO:0000256" key="1">
    <source>
        <dbReference type="ARBA" id="ARBA00023125"/>
    </source>
</evidence>
<comment type="caution">
    <text evidence="4">The sequence shown here is derived from an EMBL/GenBank/DDBJ whole genome shotgun (WGS) entry which is preliminary data.</text>
</comment>
<dbReference type="EMBL" id="MCIA01000031">
    <property type="protein sequence ID" value="RKD30356.1"/>
    <property type="molecule type" value="Genomic_DNA"/>
</dbReference>
<dbReference type="AlphaFoldDB" id="A0A419SYS2"/>
<dbReference type="PROSITE" id="PS50977">
    <property type="entry name" value="HTH_TETR_2"/>
    <property type="match status" value="1"/>
</dbReference>
<sequence length="187" mass="21823">MNKQPEITMQTRKNLIDAFWQIYCEKRIEKITIKDITTKAGYNRGTFYEYFIDIYDVLEQIEASILPDLEKHKVIMIDTNAQLPLKHLIEVYSRNKKYFVILLGKNGDPAFHEKLKNVYKALLRPRLQSLSSDDFILECTLECAVSALIGVMTYCFTQEEDPDIPKMVQFLENLINGGYNKIVNLIF</sequence>
<accession>A0A419SYS2</accession>
<dbReference type="InterPro" id="IPR001647">
    <property type="entry name" value="HTH_TetR"/>
</dbReference>
<name>A0A419SYS2_9FIRM</name>
<evidence type="ECO:0000313" key="5">
    <source>
        <dbReference type="Proteomes" id="UP000284277"/>
    </source>
</evidence>
<dbReference type="InterPro" id="IPR039532">
    <property type="entry name" value="TetR_C_Firmicutes"/>
</dbReference>
<evidence type="ECO:0000313" key="4">
    <source>
        <dbReference type="EMBL" id="RKD30356.1"/>
    </source>
</evidence>
<gene>
    <name evidence="4" type="ORF">BET01_07125</name>
</gene>
<reference evidence="4 5" key="1">
    <citation type="submission" date="2016-08" db="EMBL/GenBank/DDBJ databases">
        <title>A new outlook on sporulation: Clostridium algidixylanolyticum.</title>
        <authorList>
            <person name="Poppleton D.I."/>
            <person name="Gribaldo S."/>
        </authorList>
    </citation>
    <scope>NUCLEOTIDE SEQUENCE [LARGE SCALE GENOMIC DNA]</scope>
    <source>
        <strain evidence="4 5">SPL73</strain>
    </source>
</reference>
<dbReference type="SUPFAM" id="SSF46689">
    <property type="entry name" value="Homeodomain-like"/>
    <property type="match status" value="1"/>
</dbReference>
<dbReference type="GO" id="GO:0003677">
    <property type="term" value="F:DNA binding"/>
    <property type="evidence" value="ECO:0007669"/>
    <property type="project" value="UniProtKB-UniRule"/>
</dbReference>
<dbReference type="InterPro" id="IPR009057">
    <property type="entry name" value="Homeodomain-like_sf"/>
</dbReference>
<keyword evidence="5" id="KW-1185">Reference proteome</keyword>
<dbReference type="InterPro" id="IPR050624">
    <property type="entry name" value="HTH-type_Tx_Regulator"/>
</dbReference>
<proteinExistence type="predicted"/>
<dbReference type="OrthoDB" id="9810250at2"/>
<feature type="DNA-binding region" description="H-T-H motif" evidence="2">
    <location>
        <begin position="32"/>
        <end position="51"/>
    </location>
</feature>
<dbReference type="Gene3D" id="1.10.357.10">
    <property type="entry name" value="Tetracycline Repressor, domain 2"/>
    <property type="match status" value="1"/>
</dbReference>
<dbReference type="RefSeq" id="WP_120197920.1">
    <property type="nucleotide sequence ID" value="NZ_MCIA01000031.1"/>
</dbReference>